<dbReference type="InterPro" id="IPR003680">
    <property type="entry name" value="Flavodoxin_fold"/>
</dbReference>
<dbReference type="EMBL" id="CP063687">
    <property type="protein sequence ID" value="QOY26200.1"/>
    <property type="molecule type" value="Genomic_DNA"/>
</dbReference>
<dbReference type="PANTHER" id="PTHR47307">
    <property type="entry name" value="GLUTATHIONE-REGULATED POTASSIUM-EFFLUX SYSTEM ANCILLARY PROTEIN KEFG"/>
    <property type="match status" value="1"/>
</dbReference>
<dbReference type="GO" id="GO:0010181">
    <property type="term" value="F:FMN binding"/>
    <property type="evidence" value="ECO:0007669"/>
    <property type="project" value="TreeGrafter"/>
</dbReference>
<proteinExistence type="inferred from homology"/>
<organism evidence="4 5">
    <name type="scientific">Bacillus velezensis</name>
    <dbReference type="NCBI Taxonomy" id="492670"/>
    <lineage>
        <taxon>Bacteria</taxon>
        <taxon>Bacillati</taxon>
        <taxon>Bacillota</taxon>
        <taxon>Bacilli</taxon>
        <taxon>Bacillales</taxon>
        <taxon>Bacillaceae</taxon>
        <taxon>Bacillus</taxon>
        <taxon>Bacillus amyloliquefaciens group</taxon>
    </lineage>
</organism>
<reference evidence="5" key="1">
    <citation type="submission" date="2020-10" db="EMBL/GenBank/DDBJ databases">
        <title>Complete genome sequence of Bacillus velezensis NST6.</title>
        <authorList>
            <person name="Choi J."/>
        </authorList>
    </citation>
    <scope>NUCLEOTIDE SEQUENCE [LARGE SCALE GENOMIC DNA]</scope>
    <source>
        <strain evidence="5">NST6</strain>
    </source>
</reference>
<gene>
    <name evidence="4" type="primary">ywrO_1</name>
    <name evidence="4" type="ORF">BACVE_001156</name>
</gene>
<dbReference type="InterPro" id="IPR046980">
    <property type="entry name" value="KefG/KefF"/>
</dbReference>
<evidence type="ECO:0000313" key="5">
    <source>
        <dbReference type="Proteomes" id="UP000587477"/>
    </source>
</evidence>
<dbReference type="GO" id="GO:0009055">
    <property type="term" value="F:electron transfer activity"/>
    <property type="evidence" value="ECO:0007669"/>
    <property type="project" value="TreeGrafter"/>
</dbReference>
<evidence type="ECO:0000256" key="1">
    <source>
        <dbReference type="ARBA" id="ARBA00006252"/>
    </source>
</evidence>
<evidence type="ECO:0000313" key="4">
    <source>
        <dbReference type="EMBL" id="QOY26200.1"/>
    </source>
</evidence>
<dbReference type="EC" id="1.6.99.-" evidence="4"/>
<keyword evidence="2 4" id="KW-0560">Oxidoreductase</keyword>
<evidence type="ECO:0000256" key="2">
    <source>
        <dbReference type="ARBA" id="ARBA00023002"/>
    </source>
</evidence>
<dbReference type="Proteomes" id="UP000587477">
    <property type="component" value="Chromosome"/>
</dbReference>
<dbReference type="FunFam" id="3.40.50.360:FF:000013">
    <property type="entry name" value="Glutathione-regulated potassium-efflux system ancillary protein KefG"/>
    <property type="match status" value="1"/>
</dbReference>
<dbReference type="Gene3D" id="3.40.50.360">
    <property type="match status" value="1"/>
</dbReference>
<name>A0A411A2R7_BACVE</name>
<feature type="domain" description="Flavodoxin-like fold" evidence="3">
    <location>
        <begin position="1"/>
        <end position="167"/>
    </location>
</feature>
<dbReference type="Pfam" id="PF02525">
    <property type="entry name" value="Flavodoxin_2"/>
    <property type="match status" value="1"/>
</dbReference>
<dbReference type="PANTHER" id="PTHR47307:SF1">
    <property type="entry name" value="GLUTATHIONE-REGULATED POTASSIUM-EFFLUX SYSTEM ANCILLARY PROTEIN KEFG"/>
    <property type="match status" value="1"/>
</dbReference>
<accession>A0A411A2R7</accession>
<sequence>MKTLVIVIHPKLETSVVNKTWMNRLKQENDITVHDLYGEYPNFIIDVEKEQQLLLDHERFVFQFPMYWYSSPALLKQWEDDVLTHGWAYGTGGTKLHGKELLLAISLGAQESDYQAGGEYNITISELIRPFQVTASYIGMRFLPAFTQYGTLHLSKEDVKNSAEKLVDYLKAEH</sequence>
<dbReference type="InterPro" id="IPR029039">
    <property type="entry name" value="Flavoprotein-like_sf"/>
</dbReference>
<evidence type="ECO:0000259" key="3">
    <source>
        <dbReference type="Pfam" id="PF02525"/>
    </source>
</evidence>
<comment type="similarity">
    <text evidence="1">Belongs to the NAD(P)H dehydrogenase (quinone) family.</text>
</comment>
<dbReference type="AlphaFoldDB" id="A0A411A2R7"/>
<dbReference type="RefSeq" id="WP_025650426.1">
    <property type="nucleotide sequence ID" value="NZ_BDDG01000011.1"/>
</dbReference>
<protein>
    <submittedName>
        <fullName evidence="4">General stress protein 14</fullName>
        <ecNumber evidence="4">1.6.99.-</ecNumber>
    </submittedName>
</protein>
<dbReference type="GO" id="GO:0003955">
    <property type="term" value="F:NAD(P)H dehydrogenase (quinone) activity"/>
    <property type="evidence" value="ECO:0007669"/>
    <property type="project" value="TreeGrafter"/>
</dbReference>
<dbReference type="SUPFAM" id="SSF52218">
    <property type="entry name" value="Flavoproteins"/>
    <property type="match status" value="1"/>
</dbReference>